<keyword evidence="2 10" id="KW-0813">Transport</keyword>
<dbReference type="PANTHER" id="PTHR30069:SF29">
    <property type="entry name" value="HEMOGLOBIN AND HEMOGLOBIN-HAPTOGLOBIN-BINDING PROTEIN 1-RELATED"/>
    <property type="match status" value="1"/>
</dbReference>
<keyword evidence="9 10" id="KW-0998">Cell outer membrane</keyword>
<dbReference type="EMBL" id="UAWL01000006">
    <property type="protein sequence ID" value="SQB99076.1"/>
    <property type="molecule type" value="Genomic_DNA"/>
</dbReference>
<evidence type="ECO:0000256" key="3">
    <source>
        <dbReference type="ARBA" id="ARBA00022452"/>
    </source>
</evidence>
<keyword evidence="8 15" id="KW-0675">Receptor</keyword>
<accession>A0A2X3BIF1</accession>
<evidence type="ECO:0000256" key="4">
    <source>
        <dbReference type="ARBA" id="ARBA00022692"/>
    </source>
</evidence>
<dbReference type="Gene3D" id="2.40.170.20">
    <property type="entry name" value="TonB-dependent receptor, beta-barrel domain"/>
    <property type="match status" value="1"/>
</dbReference>
<feature type="chain" id="PRO_5016024291" evidence="12">
    <location>
        <begin position="21"/>
        <end position="723"/>
    </location>
</feature>
<evidence type="ECO:0000313" key="16">
    <source>
        <dbReference type="Proteomes" id="UP000250166"/>
    </source>
</evidence>
<evidence type="ECO:0000256" key="6">
    <source>
        <dbReference type="ARBA" id="ARBA00023077"/>
    </source>
</evidence>
<dbReference type="InterPro" id="IPR037066">
    <property type="entry name" value="Plug_dom_sf"/>
</dbReference>
<dbReference type="InterPro" id="IPR036942">
    <property type="entry name" value="Beta-barrel_TonB_sf"/>
</dbReference>
<keyword evidence="7 10" id="KW-0472">Membrane</keyword>
<dbReference type="Gene3D" id="2.170.130.10">
    <property type="entry name" value="TonB-dependent receptor, plug domain"/>
    <property type="match status" value="1"/>
</dbReference>
<reference evidence="15 16" key="1">
    <citation type="submission" date="2018-06" db="EMBL/GenBank/DDBJ databases">
        <authorList>
            <consortium name="Pathogen Informatics"/>
            <person name="Doyle S."/>
        </authorList>
    </citation>
    <scope>NUCLEOTIDE SEQUENCE [LARGE SCALE GENOMIC DNA]</scope>
    <source>
        <strain evidence="15 16">NCTC13102</strain>
    </source>
</reference>
<evidence type="ECO:0000256" key="5">
    <source>
        <dbReference type="ARBA" id="ARBA00022729"/>
    </source>
</evidence>
<gene>
    <name evidence="15" type="primary">cirA_3</name>
    <name evidence="15" type="ORF">NCTC13102_01550</name>
</gene>
<dbReference type="RefSeq" id="WP_181461841.1">
    <property type="nucleotide sequence ID" value="NZ_UAWL01000006.1"/>
</dbReference>
<evidence type="ECO:0000256" key="9">
    <source>
        <dbReference type="ARBA" id="ARBA00023237"/>
    </source>
</evidence>
<evidence type="ECO:0000313" key="15">
    <source>
        <dbReference type="EMBL" id="SQB99076.1"/>
    </source>
</evidence>
<dbReference type="CDD" id="cd01347">
    <property type="entry name" value="ligand_gated_channel"/>
    <property type="match status" value="1"/>
</dbReference>
<dbReference type="SUPFAM" id="SSF56935">
    <property type="entry name" value="Porins"/>
    <property type="match status" value="1"/>
</dbReference>
<evidence type="ECO:0000256" key="8">
    <source>
        <dbReference type="ARBA" id="ARBA00023170"/>
    </source>
</evidence>
<organism evidence="15 16">
    <name type="scientific">Helicobacter fennelliae</name>
    <dbReference type="NCBI Taxonomy" id="215"/>
    <lineage>
        <taxon>Bacteria</taxon>
        <taxon>Pseudomonadati</taxon>
        <taxon>Campylobacterota</taxon>
        <taxon>Epsilonproteobacteria</taxon>
        <taxon>Campylobacterales</taxon>
        <taxon>Helicobacteraceae</taxon>
        <taxon>Helicobacter</taxon>
    </lineage>
</organism>
<evidence type="ECO:0000256" key="2">
    <source>
        <dbReference type="ARBA" id="ARBA00022448"/>
    </source>
</evidence>
<keyword evidence="3 10" id="KW-1134">Transmembrane beta strand</keyword>
<dbReference type="InterPro" id="IPR039426">
    <property type="entry name" value="TonB-dep_rcpt-like"/>
</dbReference>
<dbReference type="Pfam" id="PF00593">
    <property type="entry name" value="TonB_dep_Rec_b-barrel"/>
    <property type="match status" value="1"/>
</dbReference>
<evidence type="ECO:0000256" key="1">
    <source>
        <dbReference type="ARBA" id="ARBA00004571"/>
    </source>
</evidence>
<sequence>MFKIHKLHLLVILASGVLCAEDTYMLQNSVVTGSAMATDIAKIPGNISVVDSAHISHLPNQKITDTIKKLAGVMMYRDVGFNPRPAIKIRGINYGTLVMLDGVILNDLEGENRILNQISLYDVTRVEVARGAFSSLYGTNAIGGVVNFITSMPTKLEVQALAGYGSEFVSDTADKNLYRFYGSVGDAFFDKRLRLKISGGFTSTQGYPSFPTYPNSAGEYTPSVLSNLSGWYTDAQGRQIIGDGGKRKYNTWDIRAKAEFDLTESSTISAMFSASNHNYDFHDFKSYLRNASGDVVYDVGGKDYFVGSGYGGYGSYTNLVGALSFTQDFERSMLKIAFSSANLISWWQDADISNGGNRFGGAGYTQDITTSNNYLDVIYHVDLSDKHRLVSAVQFRYLDLDQSNYNVANWREVKERSGAPYRAYGSKAFVGSTYISWDAAWLESLSTSLGVRYDYWRNFDGYTIGALAASNPLQASEFSPKASINYKILPNWITKASIGSGFRMPTLREAYPPMSHGIWIASQNLKPERGLSFEVGTEFLSKYIKTSLYYFQTELSNMIYRVGNGTAENPRHYSNAGYGRINGIELSAEIPIYGALSLEGSYTLTSAKVIKNDADPRVVGKQLQEVPEHIGNIALHYNQPRGFFGSLWTYLTSSFYDDVLNTPVLSNTFGHHEAQFTLNAKIGYMFNNGIEVSFQALNMTNNRYYDYYIVAGASYYAQLRYVL</sequence>
<dbReference type="PANTHER" id="PTHR30069">
    <property type="entry name" value="TONB-DEPENDENT OUTER MEMBRANE RECEPTOR"/>
    <property type="match status" value="1"/>
</dbReference>
<evidence type="ECO:0000256" key="11">
    <source>
        <dbReference type="RuleBase" id="RU003357"/>
    </source>
</evidence>
<feature type="domain" description="TonB-dependent receptor plug" evidence="14">
    <location>
        <begin position="41"/>
        <end position="145"/>
    </location>
</feature>
<proteinExistence type="inferred from homology"/>
<evidence type="ECO:0000259" key="13">
    <source>
        <dbReference type="Pfam" id="PF00593"/>
    </source>
</evidence>
<dbReference type="InterPro" id="IPR012910">
    <property type="entry name" value="Plug_dom"/>
</dbReference>
<dbReference type="GO" id="GO:0009279">
    <property type="term" value="C:cell outer membrane"/>
    <property type="evidence" value="ECO:0007669"/>
    <property type="project" value="UniProtKB-SubCell"/>
</dbReference>
<dbReference type="Pfam" id="PF07715">
    <property type="entry name" value="Plug"/>
    <property type="match status" value="1"/>
</dbReference>
<keyword evidence="5 12" id="KW-0732">Signal</keyword>
<comment type="subcellular location">
    <subcellularLocation>
        <location evidence="1 10">Cell outer membrane</location>
        <topology evidence="1 10">Multi-pass membrane protein</topology>
    </subcellularLocation>
</comment>
<name>A0A2X3BIF1_9HELI</name>
<protein>
    <submittedName>
        <fullName evidence="15">TonB-dependent receptor protein</fullName>
    </submittedName>
</protein>
<dbReference type="Proteomes" id="UP000250166">
    <property type="component" value="Unassembled WGS sequence"/>
</dbReference>
<comment type="similarity">
    <text evidence="10 11">Belongs to the TonB-dependent receptor family.</text>
</comment>
<keyword evidence="4 10" id="KW-0812">Transmembrane</keyword>
<dbReference type="InterPro" id="IPR000531">
    <property type="entry name" value="Beta-barrel_TonB"/>
</dbReference>
<evidence type="ECO:0000256" key="7">
    <source>
        <dbReference type="ARBA" id="ARBA00023136"/>
    </source>
</evidence>
<evidence type="ECO:0000256" key="12">
    <source>
        <dbReference type="SAM" id="SignalP"/>
    </source>
</evidence>
<dbReference type="AlphaFoldDB" id="A0A2X3BIF1"/>
<evidence type="ECO:0000259" key="14">
    <source>
        <dbReference type="Pfam" id="PF07715"/>
    </source>
</evidence>
<dbReference type="GO" id="GO:0044718">
    <property type="term" value="P:siderophore transmembrane transport"/>
    <property type="evidence" value="ECO:0007669"/>
    <property type="project" value="TreeGrafter"/>
</dbReference>
<dbReference type="PROSITE" id="PS52016">
    <property type="entry name" value="TONB_DEPENDENT_REC_3"/>
    <property type="match status" value="1"/>
</dbReference>
<feature type="domain" description="TonB-dependent receptor-like beta-barrel" evidence="13">
    <location>
        <begin position="274"/>
        <end position="698"/>
    </location>
</feature>
<evidence type="ECO:0000256" key="10">
    <source>
        <dbReference type="PROSITE-ProRule" id="PRU01360"/>
    </source>
</evidence>
<feature type="signal peptide" evidence="12">
    <location>
        <begin position="1"/>
        <end position="20"/>
    </location>
</feature>
<dbReference type="GO" id="GO:0015344">
    <property type="term" value="F:siderophore uptake transmembrane transporter activity"/>
    <property type="evidence" value="ECO:0007669"/>
    <property type="project" value="TreeGrafter"/>
</dbReference>
<keyword evidence="6 11" id="KW-0798">TonB box</keyword>